<dbReference type="SUPFAM" id="SSF52821">
    <property type="entry name" value="Rhodanese/Cell cycle control phosphatase"/>
    <property type="match status" value="1"/>
</dbReference>
<keyword evidence="1" id="KW-0472">Membrane</keyword>
<dbReference type="SMART" id="SM00450">
    <property type="entry name" value="RHOD"/>
    <property type="match status" value="1"/>
</dbReference>
<dbReference type="PANTHER" id="PTHR43031:SF18">
    <property type="entry name" value="RHODANESE-RELATED SULFURTRANSFERASES"/>
    <property type="match status" value="1"/>
</dbReference>
<accession>A0A857JQ15</accession>
<dbReference type="Pfam" id="PF00581">
    <property type="entry name" value="Rhodanese"/>
    <property type="match status" value="1"/>
</dbReference>
<keyword evidence="4" id="KW-1185">Reference proteome</keyword>
<dbReference type="OrthoDB" id="9808735at2"/>
<dbReference type="EMBL" id="CP047656">
    <property type="protein sequence ID" value="QHJ13047.1"/>
    <property type="molecule type" value="Genomic_DNA"/>
</dbReference>
<name>A0A857JQ15_9ALTE</name>
<dbReference type="Gene3D" id="3.40.250.10">
    <property type="entry name" value="Rhodanese-like domain"/>
    <property type="match status" value="1"/>
</dbReference>
<dbReference type="InterPro" id="IPR036873">
    <property type="entry name" value="Rhodanese-like_dom_sf"/>
</dbReference>
<reference evidence="3 4" key="1">
    <citation type="submission" date="2019-12" db="EMBL/GenBank/DDBJ databases">
        <title>Genome sequencing and assembly of endphytes of Porphyra tenera.</title>
        <authorList>
            <person name="Park J.M."/>
            <person name="Shin R."/>
            <person name="Jo S.H."/>
        </authorList>
    </citation>
    <scope>NUCLEOTIDE SEQUENCE [LARGE SCALE GENOMIC DNA]</scope>
    <source>
        <strain evidence="3 4">GPM4</strain>
    </source>
</reference>
<proteinExistence type="predicted"/>
<dbReference type="KEGG" id="pmes:FX988_03305"/>
<keyword evidence="1" id="KW-1133">Transmembrane helix</keyword>
<gene>
    <name evidence="3" type="ORF">FX988_03305</name>
</gene>
<dbReference type="RefSeq" id="WP_160181182.1">
    <property type="nucleotide sequence ID" value="NZ_CP047656.1"/>
</dbReference>
<dbReference type="PANTHER" id="PTHR43031">
    <property type="entry name" value="FAD-DEPENDENT OXIDOREDUCTASE"/>
    <property type="match status" value="1"/>
</dbReference>
<dbReference type="PROSITE" id="PS50206">
    <property type="entry name" value="RHODANESE_3"/>
    <property type="match status" value="1"/>
</dbReference>
<dbReference type="AlphaFoldDB" id="A0A857JQ15"/>
<dbReference type="Proteomes" id="UP000464524">
    <property type="component" value="Chromosome"/>
</dbReference>
<dbReference type="CDD" id="cd00158">
    <property type="entry name" value="RHOD"/>
    <property type="match status" value="1"/>
</dbReference>
<keyword evidence="1" id="KW-0812">Transmembrane</keyword>
<evidence type="ECO:0000313" key="3">
    <source>
        <dbReference type="EMBL" id="QHJ13047.1"/>
    </source>
</evidence>
<evidence type="ECO:0000259" key="2">
    <source>
        <dbReference type="PROSITE" id="PS50206"/>
    </source>
</evidence>
<evidence type="ECO:0000256" key="1">
    <source>
        <dbReference type="SAM" id="Phobius"/>
    </source>
</evidence>
<sequence length="141" mass="15414">MEQVIEFATNHYILAGLFVALLVALLYSTVAGSFSKLKELSTHEATLLMNKEDAMVLDIRPVAEFKKGHILGAKQIKAEQVTKGDFTGLEKQKDKPIIVVCAMGMTCKRTANQMLKEGFEQVSVLKGGMNAWQGASLPVSK</sequence>
<evidence type="ECO:0000313" key="4">
    <source>
        <dbReference type="Proteomes" id="UP000464524"/>
    </source>
</evidence>
<organism evidence="3 4">
    <name type="scientific">Paraglaciecola mesophila</name>
    <dbReference type="NCBI Taxonomy" id="197222"/>
    <lineage>
        <taxon>Bacteria</taxon>
        <taxon>Pseudomonadati</taxon>
        <taxon>Pseudomonadota</taxon>
        <taxon>Gammaproteobacteria</taxon>
        <taxon>Alteromonadales</taxon>
        <taxon>Alteromonadaceae</taxon>
        <taxon>Paraglaciecola</taxon>
    </lineage>
</organism>
<dbReference type="InterPro" id="IPR050229">
    <property type="entry name" value="GlpE_sulfurtransferase"/>
</dbReference>
<dbReference type="InterPro" id="IPR001763">
    <property type="entry name" value="Rhodanese-like_dom"/>
</dbReference>
<feature type="transmembrane region" description="Helical" evidence="1">
    <location>
        <begin position="12"/>
        <end position="34"/>
    </location>
</feature>
<feature type="domain" description="Rhodanese" evidence="2">
    <location>
        <begin position="50"/>
        <end position="141"/>
    </location>
</feature>
<protein>
    <recommendedName>
        <fullName evidence="2">Rhodanese domain-containing protein</fullName>
    </recommendedName>
</protein>